<accession>A0A5C7GKX8</accession>
<evidence type="ECO:0000313" key="3">
    <source>
        <dbReference type="Proteomes" id="UP000321080"/>
    </source>
</evidence>
<evidence type="ECO:0000313" key="2">
    <source>
        <dbReference type="EMBL" id="TXG39008.1"/>
    </source>
</evidence>
<dbReference type="Pfam" id="PF19335">
    <property type="entry name" value="HMBD"/>
    <property type="match status" value="1"/>
</dbReference>
<dbReference type="AlphaFoldDB" id="A0A5C7GKX8"/>
<reference evidence="2 3" key="1">
    <citation type="submission" date="2019-08" db="EMBL/GenBank/DDBJ databases">
        <title>Seonamhaeicola sediminis sp. nov., isolated from marine sediment.</title>
        <authorList>
            <person name="Cao W.R."/>
        </authorList>
    </citation>
    <scope>NUCLEOTIDE SEQUENCE [LARGE SCALE GENOMIC DNA]</scope>
    <source>
        <strain evidence="2 3">1505</strain>
    </source>
</reference>
<comment type="caution">
    <text evidence="2">The sequence shown here is derived from an EMBL/GenBank/DDBJ whole genome shotgun (WGS) entry which is preliminary data.</text>
</comment>
<dbReference type="InterPro" id="IPR045800">
    <property type="entry name" value="HMBD"/>
</dbReference>
<protein>
    <recommendedName>
        <fullName evidence="1">Heavy metal binding domain-containing protein</fullName>
    </recommendedName>
</protein>
<feature type="domain" description="Heavy metal binding" evidence="1">
    <location>
        <begin position="33"/>
        <end position="59"/>
    </location>
</feature>
<organism evidence="2 3">
    <name type="scientific">Seonamhaeicola maritimus</name>
    <dbReference type="NCBI Taxonomy" id="2591822"/>
    <lineage>
        <taxon>Bacteria</taxon>
        <taxon>Pseudomonadati</taxon>
        <taxon>Bacteroidota</taxon>
        <taxon>Flavobacteriia</taxon>
        <taxon>Flavobacteriales</taxon>
        <taxon>Flavobacteriaceae</taxon>
    </lineage>
</organism>
<dbReference type="Proteomes" id="UP000321080">
    <property type="component" value="Unassembled WGS sequence"/>
</dbReference>
<sequence>MIIIPTLNSARDSSPAGFPEETIDDAIELDLEYICPMNCEQGKTYSKKGFCNVCKMPLIILQTKDVFDGQNFEDNIESNRKENLNGTDTK</sequence>
<dbReference type="GO" id="GO:0046872">
    <property type="term" value="F:metal ion binding"/>
    <property type="evidence" value="ECO:0007669"/>
    <property type="project" value="InterPro"/>
</dbReference>
<keyword evidence="3" id="KW-1185">Reference proteome</keyword>
<dbReference type="EMBL" id="VRKQ01000008">
    <property type="protein sequence ID" value="TXG39008.1"/>
    <property type="molecule type" value="Genomic_DNA"/>
</dbReference>
<evidence type="ECO:0000259" key="1">
    <source>
        <dbReference type="Pfam" id="PF19335"/>
    </source>
</evidence>
<name>A0A5C7GKX8_9FLAO</name>
<dbReference type="OrthoDB" id="1523860at2"/>
<gene>
    <name evidence="2" type="ORF">FUA22_03730</name>
</gene>
<dbReference type="RefSeq" id="WP_147766488.1">
    <property type="nucleotide sequence ID" value="NZ_VRKQ01000008.1"/>
</dbReference>
<proteinExistence type="predicted"/>